<comment type="caution">
    <text evidence="2">The sequence shown here is derived from an EMBL/GenBank/DDBJ whole genome shotgun (WGS) entry which is preliminary data.</text>
</comment>
<feature type="region of interest" description="Disordered" evidence="1">
    <location>
        <begin position="1"/>
        <end position="34"/>
    </location>
</feature>
<dbReference type="AlphaFoldDB" id="A0AAV4XHF4"/>
<name>A0AAV4XHF4_CAEEX</name>
<dbReference type="EMBL" id="BPLR01000348">
    <property type="protein sequence ID" value="GIY94093.1"/>
    <property type="molecule type" value="Genomic_DNA"/>
</dbReference>
<protein>
    <submittedName>
        <fullName evidence="2">Uncharacterized protein</fullName>
    </submittedName>
</protein>
<reference evidence="2 3" key="1">
    <citation type="submission" date="2021-06" db="EMBL/GenBank/DDBJ databases">
        <title>Caerostris extrusa draft genome.</title>
        <authorList>
            <person name="Kono N."/>
            <person name="Arakawa K."/>
        </authorList>
    </citation>
    <scope>NUCLEOTIDE SEQUENCE [LARGE SCALE GENOMIC DNA]</scope>
</reference>
<organism evidence="2 3">
    <name type="scientific">Caerostris extrusa</name>
    <name type="common">Bark spider</name>
    <name type="synonym">Caerostris bankana</name>
    <dbReference type="NCBI Taxonomy" id="172846"/>
    <lineage>
        <taxon>Eukaryota</taxon>
        <taxon>Metazoa</taxon>
        <taxon>Ecdysozoa</taxon>
        <taxon>Arthropoda</taxon>
        <taxon>Chelicerata</taxon>
        <taxon>Arachnida</taxon>
        <taxon>Araneae</taxon>
        <taxon>Araneomorphae</taxon>
        <taxon>Entelegynae</taxon>
        <taxon>Araneoidea</taxon>
        <taxon>Araneidae</taxon>
        <taxon>Caerostris</taxon>
    </lineage>
</organism>
<evidence type="ECO:0000313" key="2">
    <source>
        <dbReference type="EMBL" id="GIY94093.1"/>
    </source>
</evidence>
<keyword evidence="3" id="KW-1185">Reference proteome</keyword>
<gene>
    <name evidence="2" type="ORF">CEXT_82771</name>
</gene>
<evidence type="ECO:0000313" key="3">
    <source>
        <dbReference type="Proteomes" id="UP001054945"/>
    </source>
</evidence>
<evidence type="ECO:0000256" key="1">
    <source>
        <dbReference type="SAM" id="MobiDB-lite"/>
    </source>
</evidence>
<proteinExistence type="predicted"/>
<accession>A0AAV4XHF4</accession>
<dbReference type="Proteomes" id="UP001054945">
    <property type="component" value="Unassembled WGS sequence"/>
</dbReference>
<sequence>MTTVSDGYDGYEDIPPHSFEMHNAHNHTPSTQRERERFFESKSNLMTKLVLAAASHNLQVVLESLEGSAFRLLEMEFNKPSLNSTTQSDKVLFVNTFMETSR</sequence>